<evidence type="ECO:0000256" key="1">
    <source>
        <dbReference type="ARBA" id="ARBA00022617"/>
    </source>
</evidence>
<keyword evidence="2 4" id="KW-0479">Metal-binding</keyword>
<evidence type="ECO:0000256" key="4">
    <source>
        <dbReference type="PROSITE-ProRule" id="PRU00433"/>
    </source>
</evidence>
<evidence type="ECO:0000256" key="3">
    <source>
        <dbReference type="ARBA" id="ARBA00023004"/>
    </source>
</evidence>
<dbReference type="Pfam" id="PF13442">
    <property type="entry name" value="Cytochrome_CBB3"/>
    <property type="match status" value="1"/>
</dbReference>
<dbReference type="Proteomes" id="UP000265443">
    <property type="component" value="Unassembled WGS sequence"/>
</dbReference>
<gene>
    <name evidence="7" type="ORF">Mhypo_02634</name>
</gene>
<dbReference type="Gene3D" id="1.10.760.10">
    <property type="entry name" value="Cytochrome c-like domain"/>
    <property type="match status" value="2"/>
</dbReference>
<evidence type="ECO:0000256" key="2">
    <source>
        <dbReference type="ARBA" id="ARBA00022723"/>
    </source>
</evidence>
<evidence type="ECO:0000259" key="6">
    <source>
        <dbReference type="PROSITE" id="PS51007"/>
    </source>
</evidence>
<comment type="caution">
    <text evidence="7">The sequence shown here is derived from an EMBL/GenBank/DDBJ whole genome shotgun (WGS) entry which is preliminary data.</text>
</comment>
<organism evidence="7 8">
    <name type="scientific">Meiothermus hypogaeus</name>
    <dbReference type="NCBI Taxonomy" id="884155"/>
    <lineage>
        <taxon>Bacteria</taxon>
        <taxon>Thermotogati</taxon>
        <taxon>Deinococcota</taxon>
        <taxon>Deinococci</taxon>
        <taxon>Thermales</taxon>
        <taxon>Thermaceae</taxon>
        <taxon>Meiothermus</taxon>
    </lineage>
</organism>
<evidence type="ECO:0000313" key="8">
    <source>
        <dbReference type="Proteomes" id="UP000265443"/>
    </source>
</evidence>
<feature type="compositionally biased region" description="Low complexity" evidence="5">
    <location>
        <begin position="91"/>
        <end position="107"/>
    </location>
</feature>
<dbReference type="PROSITE" id="PS51007">
    <property type="entry name" value="CYTC"/>
    <property type="match status" value="1"/>
</dbReference>
<evidence type="ECO:0000313" key="7">
    <source>
        <dbReference type="EMBL" id="RIH76087.1"/>
    </source>
</evidence>
<dbReference type="InterPro" id="IPR036909">
    <property type="entry name" value="Cyt_c-like_dom_sf"/>
</dbReference>
<feature type="region of interest" description="Disordered" evidence="5">
    <location>
        <begin position="91"/>
        <end position="111"/>
    </location>
</feature>
<feature type="domain" description="Cytochrome c" evidence="6">
    <location>
        <begin position="123"/>
        <end position="205"/>
    </location>
</feature>
<keyword evidence="1 4" id="KW-0349">Heme</keyword>
<keyword evidence="3 4" id="KW-0408">Iron</keyword>
<name>A0ABX9MJC8_9DEIN</name>
<proteinExistence type="predicted"/>
<sequence length="228" mass="24036">MIGGTAPVLAGASFQTRWKEKTLGDFFDYIKTRMPVGKPNSLTAQQTSDIIAFILQTNQYKAGTALLPPDQRALQTIAFDKAAQEAAAKAAQAQQAPATQPQAVAPANPSGPRTVLNGVFTAAQADRGRAAYLDGGNGCAGCHGSELGGSPGGPGLVRATFRSRWGGKTVGELFEYTKTRMPPGRTGSLSDQAYIDIIAFILRSNNYPAGQTELRANPDDLKQIGIPQ</sequence>
<reference evidence="7 8" key="1">
    <citation type="submission" date="2018-08" db="EMBL/GenBank/DDBJ databases">
        <title>Meiothermus hypogaeus DSM 23238 genome sequencing project.</title>
        <authorList>
            <person name="Da Costa M.S."/>
            <person name="Albuquerque L."/>
            <person name="Raposo P."/>
            <person name="Froufe H.J.C."/>
            <person name="Barroso C.S."/>
            <person name="Egas C."/>
        </authorList>
    </citation>
    <scope>NUCLEOTIDE SEQUENCE [LARGE SCALE GENOMIC DNA]</scope>
    <source>
        <strain evidence="7 8">DSM 23238</strain>
    </source>
</reference>
<accession>A0ABX9MJC8</accession>
<dbReference type="SUPFAM" id="SSF46626">
    <property type="entry name" value="Cytochrome c"/>
    <property type="match status" value="1"/>
</dbReference>
<dbReference type="EMBL" id="QWKY01000059">
    <property type="protein sequence ID" value="RIH76087.1"/>
    <property type="molecule type" value="Genomic_DNA"/>
</dbReference>
<dbReference type="InterPro" id="IPR009056">
    <property type="entry name" value="Cyt_c-like_dom"/>
</dbReference>
<keyword evidence="8" id="KW-1185">Reference proteome</keyword>
<evidence type="ECO:0000256" key="5">
    <source>
        <dbReference type="SAM" id="MobiDB-lite"/>
    </source>
</evidence>
<protein>
    <submittedName>
        <fullName evidence="7">Cytochrome C oxidase, cbb3-type, subunit III</fullName>
    </submittedName>
</protein>